<gene>
    <name evidence="1" type="ORF">Pyn_23836</name>
</gene>
<name>A0A314Z1M3_PRUYE</name>
<dbReference type="EMBL" id="PJQY01000270">
    <property type="protein sequence ID" value="PQQ14175.1"/>
    <property type="molecule type" value="Genomic_DNA"/>
</dbReference>
<organism evidence="1 2">
    <name type="scientific">Prunus yedoensis var. nudiflora</name>
    <dbReference type="NCBI Taxonomy" id="2094558"/>
    <lineage>
        <taxon>Eukaryota</taxon>
        <taxon>Viridiplantae</taxon>
        <taxon>Streptophyta</taxon>
        <taxon>Embryophyta</taxon>
        <taxon>Tracheophyta</taxon>
        <taxon>Spermatophyta</taxon>
        <taxon>Magnoliopsida</taxon>
        <taxon>eudicotyledons</taxon>
        <taxon>Gunneridae</taxon>
        <taxon>Pentapetalae</taxon>
        <taxon>rosids</taxon>
        <taxon>fabids</taxon>
        <taxon>Rosales</taxon>
        <taxon>Rosaceae</taxon>
        <taxon>Amygdaloideae</taxon>
        <taxon>Amygdaleae</taxon>
        <taxon>Prunus</taxon>
    </lineage>
</organism>
<sequence length="67" mass="7270">MGGGGGRNGRAADGGWVWRRLWEERESEGLGRFLYRVVLEASTLGTTLSTNSLIEVEPANTTGPTLY</sequence>
<comment type="caution">
    <text evidence="1">The sequence shown here is derived from an EMBL/GenBank/DDBJ whole genome shotgun (WGS) entry which is preliminary data.</text>
</comment>
<evidence type="ECO:0000313" key="2">
    <source>
        <dbReference type="Proteomes" id="UP000250321"/>
    </source>
</evidence>
<dbReference type="Proteomes" id="UP000250321">
    <property type="component" value="Unassembled WGS sequence"/>
</dbReference>
<accession>A0A314Z1M3</accession>
<dbReference type="AlphaFoldDB" id="A0A314Z1M3"/>
<proteinExistence type="predicted"/>
<protein>
    <submittedName>
        <fullName evidence="1">Uncharacterized protein</fullName>
    </submittedName>
</protein>
<reference evidence="1 2" key="1">
    <citation type="submission" date="2018-02" db="EMBL/GenBank/DDBJ databases">
        <title>Draft genome of wild Prunus yedoensis var. nudiflora.</title>
        <authorList>
            <person name="Baek S."/>
            <person name="Kim J.-H."/>
            <person name="Choi K."/>
            <person name="Kim G.-B."/>
            <person name="Cho A."/>
            <person name="Jang H."/>
            <person name="Shin C.-H."/>
            <person name="Yu H.-J."/>
            <person name="Mun J.-H."/>
        </authorList>
    </citation>
    <scope>NUCLEOTIDE SEQUENCE [LARGE SCALE GENOMIC DNA]</scope>
    <source>
        <strain evidence="2">cv. Jeju island</strain>
        <tissue evidence="1">Leaf</tissue>
    </source>
</reference>
<keyword evidence="2" id="KW-1185">Reference proteome</keyword>
<evidence type="ECO:0000313" key="1">
    <source>
        <dbReference type="EMBL" id="PQQ14175.1"/>
    </source>
</evidence>